<name>A0AAV0U109_9STRA</name>
<comment type="caution">
    <text evidence="1">The sequence shown here is derived from an EMBL/GenBank/DDBJ whole genome shotgun (WGS) entry which is preliminary data.</text>
</comment>
<evidence type="ECO:0000313" key="2">
    <source>
        <dbReference type="Proteomes" id="UP001162029"/>
    </source>
</evidence>
<keyword evidence="2" id="KW-1185">Reference proteome</keyword>
<organism evidence="1 2">
    <name type="scientific">Peronospora destructor</name>
    <dbReference type="NCBI Taxonomy" id="86335"/>
    <lineage>
        <taxon>Eukaryota</taxon>
        <taxon>Sar</taxon>
        <taxon>Stramenopiles</taxon>
        <taxon>Oomycota</taxon>
        <taxon>Peronosporomycetes</taxon>
        <taxon>Peronosporales</taxon>
        <taxon>Peronosporaceae</taxon>
        <taxon>Peronospora</taxon>
    </lineage>
</organism>
<sequence>MVIVSLSSTMSKIMSPIVIVAASFNEPAFVTLLELELFESIEHGIVVWSALRLSRCVPIAASELDTMMTSIMQPKKVESMENLN</sequence>
<accession>A0AAV0U109</accession>
<reference evidence="1" key="1">
    <citation type="submission" date="2022-12" db="EMBL/GenBank/DDBJ databases">
        <authorList>
            <person name="Webb A."/>
        </authorList>
    </citation>
    <scope>NUCLEOTIDE SEQUENCE</scope>
    <source>
        <strain evidence="1">Pd1</strain>
    </source>
</reference>
<dbReference type="AlphaFoldDB" id="A0AAV0U109"/>
<evidence type="ECO:0000313" key="1">
    <source>
        <dbReference type="EMBL" id="CAI5730622.1"/>
    </source>
</evidence>
<gene>
    <name evidence="1" type="ORF">PDE001_LOCUS4562</name>
</gene>
<dbReference type="EMBL" id="CANTFM010000830">
    <property type="protein sequence ID" value="CAI5730622.1"/>
    <property type="molecule type" value="Genomic_DNA"/>
</dbReference>
<dbReference type="Proteomes" id="UP001162029">
    <property type="component" value="Unassembled WGS sequence"/>
</dbReference>
<protein>
    <submittedName>
        <fullName evidence="1">Uncharacterized protein</fullName>
    </submittedName>
</protein>
<proteinExistence type="predicted"/>